<gene>
    <name evidence="1" type="ORF">FO440_21410</name>
</gene>
<dbReference type="Gene3D" id="3.40.50.20">
    <property type="match status" value="1"/>
</dbReference>
<dbReference type="OrthoDB" id="707775at2"/>
<proteinExistence type="predicted"/>
<dbReference type="EMBL" id="VLPK01000005">
    <property type="protein sequence ID" value="TSJ37323.1"/>
    <property type="molecule type" value="Genomic_DNA"/>
</dbReference>
<protein>
    <submittedName>
        <fullName evidence="1">Uncharacterized protein</fullName>
    </submittedName>
</protein>
<evidence type="ECO:0000313" key="2">
    <source>
        <dbReference type="Proteomes" id="UP000318733"/>
    </source>
</evidence>
<accession>A0A556MBP4</accession>
<dbReference type="AlphaFoldDB" id="A0A556MBP4"/>
<dbReference type="RefSeq" id="WP_144250357.1">
    <property type="nucleotide sequence ID" value="NZ_VLPK01000005.1"/>
</dbReference>
<keyword evidence="2" id="KW-1185">Reference proteome</keyword>
<sequence length="101" mass="11249">MNVLITSAVSAQAHRLKSRLTVDNVILGDYHELPGFMLSAGKMLKLPDPNSIAYAHEMLTLSLDNAIDVIYVLDNIEAVLLMESKQLFTEYNIDIRSGDEI</sequence>
<reference evidence="1 2" key="1">
    <citation type="submission" date="2019-07" db="EMBL/GenBank/DDBJ databases">
        <authorList>
            <person name="Huq M.A."/>
        </authorList>
    </citation>
    <scope>NUCLEOTIDE SEQUENCE [LARGE SCALE GENOMIC DNA]</scope>
    <source>
        <strain evidence="1 2">MAH-19</strain>
    </source>
</reference>
<dbReference type="Proteomes" id="UP000318733">
    <property type="component" value="Unassembled WGS sequence"/>
</dbReference>
<organism evidence="1 2">
    <name type="scientific">Mucilaginibacter corticis</name>
    <dbReference type="NCBI Taxonomy" id="2597670"/>
    <lineage>
        <taxon>Bacteria</taxon>
        <taxon>Pseudomonadati</taxon>
        <taxon>Bacteroidota</taxon>
        <taxon>Sphingobacteriia</taxon>
        <taxon>Sphingobacteriales</taxon>
        <taxon>Sphingobacteriaceae</taxon>
        <taxon>Mucilaginibacter</taxon>
    </lineage>
</organism>
<evidence type="ECO:0000313" key="1">
    <source>
        <dbReference type="EMBL" id="TSJ37323.1"/>
    </source>
</evidence>
<name>A0A556MBP4_9SPHI</name>
<comment type="caution">
    <text evidence="1">The sequence shown here is derived from an EMBL/GenBank/DDBJ whole genome shotgun (WGS) entry which is preliminary data.</text>
</comment>